<protein>
    <submittedName>
        <fullName evidence="1">Uncharacterized protein</fullName>
    </submittedName>
</protein>
<dbReference type="AlphaFoldDB" id="A0AAE1CPP6"/>
<name>A0AAE1CPP6_9GAST</name>
<proteinExistence type="predicted"/>
<dbReference type="Proteomes" id="UP001283361">
    <property type="component" value="Unassembled WGS sequence"/>
</dbReference>
<dbReference type="EMBL" id="JAWDGP010007302">
    <property type="protein sequence ID" value="KAK3726442.1"/>
    <property type="molecule type" value="Genomic_DNA"/>
</dbReference>
<gene>
    <name evidence="1" type="ORF">RRG08_005047</name>
</gene>
<reference evidence="1" key="1">
    <citation type="journal article" date="2023" name="G3 (Bethesda)">
        <title>A reference genome for the long-term kleptoplast-retaining sea slug Elysia crispata morphotype clarki.</title>
        <authorList>
            <person name="Eastman K.E."/>
            <person name="Pendleton A.L."/>
            <person name="Shaikh M.A."/>
            <person name="Suttiyut T."/>
            <person name="Ogas R."/>
            <person name="Tomko P."/>
            <person name="Gavelis G."/>
            <person name="Widhalm J.R."/>
            <person name="Wisecaver J.H."/>
        </authorList>
    </citation>
    <scope>NUCLEOTIDE SEQUENCE</scope>
    <source>
        <strain evidence="1">ECLA1</strain>
    </source>
</reference>
<keyword evidence="2" id="KW-1185">Reference proteome</keyword>
<accession>A0AAE1CPP6</accession>
<sequence>MRIKLLSYNMWTLITYGNTSCCVHGYVAFFPWRWVPMSTSFLITLLKTTNTVECLVKINQIKASNHLLGSHWFSRVFIR</sequence>
<evidence type="ECO:0000313" key="2">
    <source>
        <dbReference type="Proteomes" id="UP001283361"/>
    </source>
</evidence>
<comment type="caution">
    <text evidence="1">The sequence shown here is derived from an EMBL/GenBank/DDBJ whole genome shotgun (WGS) entry which is preliminary data.</text>
</comment>
<organism evidence="1 2">
    <name type="scientific">Elysia crispata</name>
    <name type="common">lettuce slug</name>
    <dbReference type="NCBI Taxonomy" id="231223"/>
    <lineage>
        <taxon>Eukaryota</taxon>
        <taxon>Metazoa</taxon>
        <taxon>Spiralia</taxon>
        <taxon>Lophotrochozoa</taxon>
        <taxon>Mollusca</taxon>
        <taxon>Gastropoda</taxon>
        <taxon>Heterobranchia</taxon>
        <taxon>Euthyneura</taxon>
        <taxon>Panpulmonata</taxon>
        <taxon>Sacoglossa</taxon>
        <taxon>Placobranchoidea</taxon>
        <taxon>Plakobranchidae</taxon>
        <taxon>Elysia</taxon>
    </lineage>
</organism>
<evidence type="ECO:0000313" key="1">
    <source>
        <dbReference type="EMBL" id="KAK3726442.1"/>
    </source>
</evidence>